<organism evidence="2 3">
    <name type="scientific">Guyanagaster necrorhizus</name>
    <dbReference type="NCBI Taxonomy" id="856835"/>
    <lineage>
        <taxon>Eukaryota</taxon>
        <taxon>Fungi</taxon>
        <taxon>Dikarya</taxon>
        <taxon>Basidiomycota</taxon>
        <taxon>Agaricomycotina</taxon>
        <taxon>Agaricomycetes</taxon>
        <taxon>Agaricomycetidae</taxon>
        <taxon>Agaricales</taxon>
        <taxon>Marasmiineae</taxon>
        <taxon>Physalacriaceae</taxon>
        <taxon>Guyanagaster</taxon>
    </lineage>
</organism>
<dbReference type="RefSeq" id="XP_043036715.1">
    <property type="nucleotide sequence ID" value="XM_043186878.1"/>
</dbReference>
<name>A0A9P7VMG4_9AGAR</name>
<proteinExistence type="predicted"/>
<evidence type="ECO:0000313" key="2">
    <source>
        <dbReference type="EMBL" id="KAG7443215.1"/>
    </source>
</evidence>
<dbReference type="OrthoDB" id="2788229at2759"/>
<feature type="transmembrane region" description="Helical" evidence="1">
    <location>
        <begin position="25"/>
        <end position="58"/>
    </location>
</feature>
<reference evidence="2" key="1">
    <citation type="submission" date="2020-11" db="EMBL/GenBank/DDBJ databases">
        <title>Adaptations for nitrogen fixation in a non-lichenized fungal sporocarp promotes dispersal by wood-feeding termites.</title>
        <authorList>
            <consortium name="DOE Joint Genome Institute"/>
            <person name="Koch R.A."/>
            <person name="Yoon G."/>
            <person name="Arayal U."/>
            <person name="Lail K."/>
            <person name="Amirebrahimi M."/>
            <person name="Labutti K."/>
            <person name="Lipzen A."/>
            <person name="Riley R."/>
            <person name="Barry K."/>
            <person name="Henrissat B."/>
            <person name="Grigoriev I.V."/>
            <person name="Herr J.R."/>
            <person name="Aime M.C."/>
        </authorList>
    </citation>
    <scope>NUCLEOTIDE SEQUENCE</scope>
    <source>
        <strain evidence="2">MCA 3950</strain>
    </source>
</reference>
<accession>A0A9P7VMG4</accession>
<keyword evidence="1" id="KW-0812">Transmembrane</keyword>
<keyword evidence="3" id="KW-1185">Reference proteome</keyword>
<evidence type="ECO:0000313" key="3">
    <source>
        <dbReference type="Proteomes" id="UP000812287"/>
    </source>
</evidence>
<evidence type="ECO:0000256" key="1">
    <source>
        <dbReference type="SAM" id="Phobius"/>
    </source>
</evidence>
<dbReference type="GeneID" id="66109175"/>
<sequence length="457" mass="52773">MSVLTLFTRDDGISLDSLCRITDNFWNILYCGIFVGSTLGAIFALARTVLLGSLIPLCGLLYRRVIDDYPPHRRCYKEHLLIIIDFCCCVCILHPLRRLRVWCSHIYPRSRKRMKVNVPADSILPQELCEIIISLCRSDRKTLLTCSLVCRAWVPISRSLLWTHIHSSDRVRYFVKLLQSPENTISPHIQTVCLQMYTKCDPMIRYQHALRALSNANAMPKRAIIAGQSLTPVMALYRHFPDIQRLSFNYGSLGDGEETSAADFRRLLWYSSLFYQLERLSIKFFRPGGTEDIPLSLRECKLPMRLRWISLKCWNRDLLHWLRGLPQTRELMAFKLKFGGHWRTLDPKPINDILRVGHRSLRFVALTIVEWDNGFPDLSCLIELRTAVFYVYHFPSAMETIASLKSSHIETVTIITKDNESMIGDYLDNFMTGIGFAFLYGGSTSRRYVPSTVRSDS</sequence>
<dbReference type="EMBL" id="MU250546">
    <property type="protein sequence ID" value="KAG7443215.1"/>
    <property type="molecule type" value="Genomic_DNA"/>
</dbReference>
<comment type="caution">
    <text evidence="2">The sequence shown here is derived from an EMBL/GenBank/DDBJ whole genome shotgun (WGS) entry which is preliminary data.</text>
</comment>
<evidence type="ECO:0008006" key="4">
    <source>
        <dbReference type="Google" id="ProtNLM"/>
    </source>
</evidence>
<keyword evidence="1" id="KW-1133">Transmembrane helix</keyword>
<protein>
    <recommendedName>
        <fullName evidence="4">F-box domain-containing protein</fullName>
    </recommendedName>
</protein>
<keyword evidence="1" id="KW-0472">Membrane</keyword>
<gene>
    <name evidence="2" type="ORF">BT62DRAFT_935175</name>
</gene>
<dbReference type="Proteomes" id="UP000812287">
    <property type="component" value="Unassembled WGS sequence"/>
</dbReference>
<dbReference type="AlphaFoldDB" id="A0A9P7VMG4"/>